<dbReference type="AlphaFoldDB" id="A0AA36IS91"/>
<accession>A0AA36IS91</accession>
<reference evidence="1" key="1">
    <citation type="submission" date="2023-08" db="EMBL/GenBank/DDBJ databases">
        <authorList>
            <person name="Chen Y."/>
            <person name="Shah S."/>
            <person name="Dougan E. K."/>
            <person name="Thang M."/>
            <person name="Chan C."/>
        </authorList>
    </citation>
    <scope>NUCLEOTIDE SEQUENCE</scope>
</reference>
<organism evidence="1 2">
    <name type="scientific">Effrenium voratum</name>
    <dbReference type="NCBI Taxonomy" id="2562239"/>
    <lineage>
        <taxon>Eukaryota</taxon>
        <taxon>Sar</taxon>
        <taxon>Alveolata</taxon>
        <taxon>Dinophyceae</taxon>
        <taxon>Suessiales</taxon>
        <taxon>Symbiodiniaceae</taxon>
        <taxon>Effrenium</taxon>
    </lineage>
</organism>
<gene>
    <name evidence="1" type="ORF">EVOR1521_LOCUS17974</name>
</gene>
<sequence>MPSLSVGFAKVGPFRAARGEDETVQLPTEPCFEQLKLTYRALRSMARLHAWALVAKTMARPPGLGMSAQKGWIIVNMMEWSRRNVMQSDAKSIKAFCLGCIKPYFTPLTISAKTRLLLPPRPQ</sequence>
<protein>
    <submittedName>
        <fullName evidence="1">Uncharacterized protein</fullName>
    </submittedName>
</protein>
<evidence type="ECO:0000313" key="1">
    <source>
        <dbReference type="EMBL" id="CAJ1393023.1"/>
    </source>
</evidence>
<evidence type="ECO:0000313" key="2">
    <source>
        <dbReference type="Proteomes" id="UP001178507"/>
    </source>
</evidence>
<dbReference type="Proteomes" id="UP001178507">
    <property type="component" value="Unassembled WGS sequence"/>
</dbReference>
<proteinExistence type="predicted"/>
<comment type="caution">
    <text evidence="1">The sequence shown here is derived from an EMBL/GenBank/DDBJ whole genome shotgun (WGS) entry which is preliminary data.</text>
</comment>
<name>A0AA36IS91_9DINO</name>
<dbReference type="EMBL" id="CAUJNA010002458">
    <property type="protein sequence ID" value="CAJ1393023.1"/>
    <property type="molecule type" value="Genomic_DNA"/>
</dbReference>
<keyword evidence="2" id="KW-1185">Reference proteome</keyword>